<dbReference type="GO" id="GO:0016874">
    <property type="term" value="F:ligase activity"/>
    <property type="evidence" value="ECO:0007669"/>
    <property type="project" value="UniProtKB-KW"/>
</dbReference>
<feature type="transmembrane region" description="Helical" evidence="5">
    <location>
        <begin position="412"/>
        <end position="431"/>
    </location>
</feature>
<feature type="transmembrane region" description="Helical" evidence="5">
    <location>
        <begin position="272"/>
        <end position="291"/>
    </location>
</feature>
<evidence type="ECO:0000313" key="8">
    <source>
        <dbReference type="EMBL" id="RXZ85898.1"/>
    </source>
</evidence>
<reference evidence="8 9" key="1">
    <citation type="submission" date="2019-01" db="EMBL/GenBank/DDBJ databases">
        <title>Agromyces.</title>
        <authorList>
            <person name="Li J."/>
        </authorList>
    </citation>
    <scope>NUCLEOTIDE SEQUENCE [LARGE SCALE GENOMIC DNA]</scope>
    <source>
        <strain evidence="8 9">DSM 23870</strain>
    </source>
</reference>
<keyword evidence="4 5" id="KW-0472">Membrane</keyword>
<dbReference type="RefSeq" id="WP_129175400.1">
    <property type="nucleotide sequence ID" value="NZ_JACCBI010000001.1"/>
</dbReference>
<reference evidence="7 10" key="2">
    <citation type="submission" date="2020-07" db="EMBL/GenBank/DDBJ databases">
        <title>Sequencing the genomes of 1000 actinobacteria strains.</title>
        <authorList>
            <person name="Klenk H.-P."/>
        </authorList>
    </citation>
    <scope>NUCLEOTIDE SEQUENCE [LARGE SCALE GENOMIC DNA]</scope>
    <source>
        <strain evidence="7 10">DSM 23870</strain>
    </source>
</reference>
<feature type="transmembrane region" description="Helical" evidence="5">
    <location>
        <begin position="129"/>
        <end position="150"/>
    </location>
</feature>
<evidence type="ECO:0000256" key="2">
    <source>
        <dbReference type="ARBA" id="ARBA00022692"/>
    </source>
</evidence>
<evidence type="ECO:0000313" key="7">
    <source>
        <dbReference type="EMBL" id="NYD68512.1"/>
    </source>
</evidence>
<dbReference type="Proteomes" id="UP000292686">
    <property type="component" value="Unassembled WGS sequence"/>
</dbReference>
<feature type="domain" description="O-antigen ligase-related" evidence="6">
    <location>
        <begin position="262"/>
        <end position="395"/>
    </location>
</feature>
<dbReference type="Proteomes" id="UP000581087">
    <property type="component" value="Unassembled WGS sequence"/>
</dbReference>
<evidence type="ECO:0000256" key="1">
    <source>
        <dbReference type="ARBA" id="ARBA00004141"/>
    </source>
</evidence>
<dbReference type="GO" id="GO:0016020">
    <property type="term" value="C:membrane"/>
    <property type="evidence" value="ECO:0007669"/>
    <property type="project" value="UniProtKB-SubCell"/>
</dbReference>
<feature type="transmembrane region" description="Helical" evidence="5">
    <location>
        <begin position="303"/>
        <end position="324"/>
    </location>
</feature>
<feature type="transmembrane region" description="Helical" evidence="5">
    <location>
        <begin position="380"/>
        <end position="400"/>
    </location>
</feature>
<protein>
    <submittedName>
        <fullName evidence="8">O-antigen ligase domain-containing protein</fullName>
    </submittedName>
</protein>
<keyword evidence="8" id="KW-0436">Ligase</keyword>
<sequence length="470" mass="49406">MTVFTQPSRGFKSVAVGAFWALAVAAGTAVFAVATVHTVQPVRFASIVGVAAMIVGIVVLLLVPTWSLPAIMLGLYALGVFAVVTLPASLPLPPTTLILMLWVIRRLLDSLRQHANGAASVPRIGNSHVGLWSALALGVWVIFTLFAGALGSQGQGWAISFFTAVLVPVCVGFSEREARALKSTWIALGGIIGFYTVIESALRQNFLYWALGMPSSQHWSMYRAEGPFGHPLLLSTFLVVAFGLGVGMWLQYGRKSALVGGALSLTGVVMSLSRGAILAAIVTIFAVYLLAGARSEGRSSKRLVGLGALALAGVVTVVFGTSVVDRWTSTEAAGSTDARDGGFSVALSAAEWGHWLGTGPGTSAVAAQQFGFTLPIENSYLQILVSLGIPGLVVFTLLCVSALSVTIRRIDIAAFGGLVAYLVAIAGYNLIDDRRSAHVLLGCLLIIALNAEWGPRSRAIAHKEVTYAER</sequence>
<evidence type="ECO:0000313" key="10">
    <source>
        <dbReference type="Proteomes" id="UP000581087"/>
    </source>
</evidence>
<dbReference type="InterPro" id="IPR007016">
    <property type="entry name" value="O-antigen_ligase-rel_domated"/>
</dbReference>
<dbReference type="EMBL" id="JACCBI010000001">
    <property type="protein sequence ID" value="NYD68512.1"/>
    <property type="molecule type" value="Genomic_DNA"/>
</dbReference>
<keyword evidence="2 5" id="KW-0812">Transmembrane</keyword>
<evidence type="ECO:0000313" key="9">
    <source>
        <dbReference type="Proteomes" id="UP000292686"/>
    </source>
</evidence>
<feature type="transmembrane region" description="Helical" evidence="5">
    <location>
        <begin position="75"/>
        <end position="104"/>
    </location>
</feature>
<name>A0A4Q2M2B0_9MICO</name>
<accession>A0A4Q2M2B0</accession>
<dbReference type="AlphaFoldDB" id="A0A4Q2M2B0"/>
<dbReference type="PANTHER" id="PTHR37422:SF13">
    <property type="entry name" value="LIPOPOLYSACCHARIDE BIOSYNTHESIS PROTEIN PA4999-RELATED"/>
    <property type="match status" value="1"/>
</dbReference>
<comment type="caution">
    <text evidence="8">The sequence shown here is derived from an EMBL/GenBank/DDBJ whole genome shotgun (WGS) entry which is preliminary data.</text>
</comment>
<proteinExistence type="predicted"/>
<evidence type="ECO:0000256" key="5">
    <source>
        <dbReference type="SAM" id="Phobius"/>
    </source>
</evidence>
<feature type="transmembrane region" description="Helical" evidence="5">
    <location>
        <begin position="232"/>
        <end position="252"/>
    </location>
</feature>
<organism evidence="8 9">
    <name type="scientific">Agromyces atrinae</name>
    <dbReference type="NCBI Taxonomy" id="592376"/>
    <lineage>
        <taxon>Bacteria</taxon>
        <taxon>Bacillati</taxon>
        <taxon>Actinomycetota</taxon>
        <taxon>Actinomycetes</taxon>
        <taxon>Micrococcales</taxon>
        <taxon>Microbacteriaceae</taxon>
        <taxon>Agromyces</taxon>
    </lineage>
</organism>
<feature type="transmembrane region" description="Helical" evidence="5">
    <location>
        <begin position="437"/>
        <end position="453"/>
    </location>
</feature>
<keyword evidence="3 5" id="KW-1133">Transmembrane helix</keyword>
<feature type="transmembrane region" description="Helical" evidence="5">
    <location>
        <begin position="42"/>
        <end position="63"/>
    </location>
</feature>
<keyword evidence="9" id="KW-1185">Reference proteome</keyword>
<evidence type="ECO:0000256" key="3">
    <source>
        <dbReference type="ARBA" id="ARBA00022989"/>
    </source>
</evidence>
<evidence type="ECO:0000259" key="6">
    <source>
        <dbReference type="Pfam" id="PF04932"/>
    </source>
</evidence>
<dbReference type="InterPro" id="IPR051533">
    <property type="entry name" value="WaaL-like"/>
</dbReference>
<comment type="subcellular location">
    <subcellularLocation>
        <location evidence="1">Membrane</location>
        <topology evidence="1">Multi-pass membrane protein</topology>
    </subcellularLocation>
</comment>
<gene>
    <name evidence="7" type="ORF">BJ972_003031</name>
    <name evidence="8" type="ORF">ESP50_11810</name>
</gene>
<feature type="transmembrane region" description="Helical" evidence="5">
    <location>
        <begin position="157"/>
        <end position="174"/>
    </location>
</feature>
<dbReference type="PANTHER" id="PTHR37422">
    <property type="entry name" value="TEICHURONIC ACID BIOSYNTHESIS PROTEIN TUAE"/>
    <property type="match status" value="1"/>
</dbReference>
<evidence type="ECO:0000256" key="4">
    <source>
        <dbReference type="ARBA" id="ARBA00023136"/>
    </source>
</evidence>
<dbReference type="EMBL" id="SDPM01000006">
    <property type="protein sequence ID" value="RXZ85898.1"/>
    <property type="molecule type" value="Genomic_DNA"/>
</dbReference>
<dbReference type="OrthoDB" id="5124923at2"/>
<dbReference type="Pfam" id="PF04932">
    <property type="entry name" value="Wzy_C"/>
    <property type="match status" value="1"/>
</dbReference>